<dbReference type="EMBL" id="FQXE01000001">
    <property type="protein sequence ID" value="SHG76988.1"/>
    <property type="molecule type" value="Genomic_DNA"/>
</dbReference>
<keyword evidence="2" id="KW-1185">Reference proteome</keyword>
<dbReference type="Proteomes" id="UP000184226">
    <property type="component" value="Unassembled WGS sequence"/>
</dbReference>
<name>A0A1M5MI31_9BURK</name>
<dbReference type="AlphaFoldDB" id="A0A1M5MI31"/>
<proteinExistence type="predicted"/>
<evidence type="ECO:0000313" key="1">
    <source>
        <dbReference type="EMBL" id="SHG76988.1"/>
    </source>
</evidence>
<accession>A0A1M5MI31</accession>
<evidence type="ECO:0000313" key="2">
    <source>
        <dbReference type="Proteomes" id="UP000184226"/>
    </source>
</evidence>
<gene>
    <name evidence="1" type="ORF">SAMN04488135_101231</name>
</gene>
<sequence length="107" mass="12206">MARQLSMATRKELIGAVRQRYCNAAHAEKRQLLDESVALTGYHRKHAIRILGCAPEVCASPPVRNRVYNEAVRQTLIGLWEAGDRICSNKRLKELIPILIEAMQRLR</sequence>
<dbReference type="STRING" id="658167.SAMN04488135_101231"/>
<protein>
    <submittedName>
        <fullName evidence="1">Uncharacterized protein</fullName>
    </submittedName>
</protein>
<reference evidence="1 2" key="1">
    <citation type="submission" date="2016-11" db="EMBL/GenBank/DDBJ databases">
        <authorList>
            <person name="Jaros S."/>
            <person name="Januszkiewicz K."/>
            <person name="Wedrychowicz H."/>
        </authorList>
    </citation>
    <scope>NUCLEOTIDE SEQUENCE [LARGE SCALE GENOMIC DNA]</scope>
    <source>
        <strain evidence="1 2">CGMCC 1.10190</strain>
    </source>
</reference>
<organism evidence="1 2">
    <name type="scientific">Pollutimonas bauzanensis</name>
    <dbReference type="NCBI Taxonomy" id="658167"/>
    <lineage>
        <taxon>Bacteria</taxon>
        <taxon>Pseudomonadati</taxon>
        <taxon>Pseudomonadota</taxon>
        <taxon>Betaproteobacteria</taxon>
        <taxon>Burkholderiales</taxon>
        <taxon>Alcaligenaceae</taxon>
        <taxon>Pollutimonas</taxon>
    </lineage>
</organism>